<comment type="subcellular location">
    <subcellularLocation>
        <location evidence="6">Cytoplasm</location>
        <location evidence="6">Nucleoid</location>
    </subcellularLocation>
</comment>
<gene>
    <name evidence="6 9" type="primary">slmA</name>
    <name evidence="9" type="ORF">NFC81_00680</name>
</gene>
<dbReference type="PANTHER" id="PTHR30055">
    <property type="entry name" value="HTH-TYPE TRANSCRIPTIONAL REGULATOR RUTR"/>
    <property type="match status" value="1"/>
</dbReference>
<dbReference type="PRINTS" id="PR00455">
    <property type="entry name" value="HTHTETR"/>
</dbReference>
<keyword evidence="4 6" id="KW-0238">DNA-binding</keyword>
<dbReference type="EMBL" id="CP101717">
    <property type="protein sequence ID" value="WLD58324.1"/>
    <property type="molecule type" value="Genomic_DNA"/>
</dbReference>
<dbReference type="NCBIfam" id="NF007015">
    <property type="entry name" value="PRK09480.1"/>
    <property type="match status" value="1"/>
</dbReference>
<keyword evidence="3" id="KW-0175">Coiled coil</keyword>
<proteinExistence type="inferred from homology"/>
<dbReference type="InterPro" id="IPR036271">
    <property type="entry name" value="Tet_transcr_reg_TetR-rel_C_sf"/>
</dbReference>
<dbReference type="Pfam" id="PF22276">
    <property type="entry name" value="SlmA-like_C"/>
    <property type="match status" value="1"/>
</dbReference>
<evidence type="ECO:0000256" key="5">
    <source>
        <dbReference type="ARBA" id="ARBA00023306"/>
    </source>
</evidence>
<dbReference type="InterPro" id="IPR023769">
    <property type="entry name" value="NO_SlmA"/>
</dbReference>
<keyword evidence="2 6" id="KW-0132">Cell division</keyword>
<keyword evidence="5 6" id="KW-0131">Cell cycle</keyword>
<evidence type="ECO:0000256" key="3">
    <source>
        <dbReference type="ARBA" id="ARBA00023054"/>
    </source>
</evidence>
<keyword evidence="1 6" id="KW-0963">Cytoplasm</keyword>
<feature type="domain" description="HTH tetR-type" evidence="8">
    <location>
        <begin position="6"/>
        <end position="66"/>
    </location>
</feature>
<evidence type="ECO:0000256" key="2">
    <source>
        <dbReference type="ARBA" id="ARBA00022618"/>
    </source>
</evidence>
<sequence length="203" mass="22628">MTTKGLSRKEQILQALAEMLEQGAGNKITTAKLAERVGVSEAALYRHFPSKAKMFEGLIEFIEETIFTRINRILAEEPRAVARCYAVLSLLLAFAERNPGMSRIMVGDALAGEVDRLRQRVAQFFDRVELQLKQIIRESGLAEELYTPIEPALVANLLLAVVEGRIAQFVRSQFEKPPTAGWDDQWPVLSGAIFGVVPQTDEV</sequence>
<dbReference type="GO" id="GO:0010974">
    <property type="term" value="P:negative regulation of division septum assembly"/>
    <property type="evidence" value="ECO:0007669"/>
    <property type="project" value="InterPro"/>
</dbReference>
<comment type="subunit">
    <text evidence="6">Homodimer. Interacts with FtsZ.</text>
</comment>
<dbReference type="InterPro" id="IPR009057">
    <property type="entry name" value="Homeodomain-like_sf"/>
</dbReference>
<dbReference type="GO" id="GO:0005737">
    <property type="term" value="C:cytoplasm"/>
    <property type="evidence" value="ECO:0007669"/>
    <property type="project" value="UniProtKB-UniRule"/>
</dbReference>
<protein>
    <recommendedName>
        <fullName evidence="6">Nucleoid occlusion factor SlmA</fullName>
    </recommendedName>
</protein>
<dbReference type="InterPro" id="IPR054580">
    <property type="entry name" value="SlmA-like_C"/>
</dbReference>
<evidence type="ECO:0000256" key="6">
    <source>
        <dbReference type="HAMAP-Rule" id="MF_01839"/>
    </source>
</evidence>
<dbReference type="GO" id="GO:0000976">
    <property type="term" value="F:transcription cis-regulatory region binding"/>
    <property type="evidence" value="ECO:0007669"/>
    <property type="project" value="TreeGrafter"/>
</dbReference>
<feature type="DNA-binding region" description="H-T-H motif" evidence="7">
    <location>
        <begin position="29"/>
        <end position="48"/>
    </location>
</feature>
<name>A0AB38YFY8_9GAMM</name>
<evidence type="ECO:0000256" key="7">
    <source>
        <dbReference type="PROSITE-ProRule" id="PRU00335"/>
    </source>
</evidence>
<dbReference type="Gene3D" id="1.10.357.10">
    <property type="entry name" value="Tetracycline Repressor, domain 2"/>
    <property type="match status" value="1"/>
</dbReference>
<dbReference type="GO" id="GO:0003700">
    <property type="term" value="F:DNA-binding transcription factor activity"/>
    <property type="evidence" value="ECO:0007669"/>
    <property type="project" value="TreeGrafter"/>
</dbReference>
<dbReference type="PROSITE" id="PS50977">
    <property type="entry name" value="HTH_TETR_2"/>
    <property type="match status" value="1"/>
</dbReference>
<dbReference type="GO" id="GO:0043590">
    <property type="term" value="C:bacterial nucleoid"/>
    <property type="evidence" value="ECO:0007669"/>
    <property type="project" value="UniProtKB-UniRule"/>
</dbReference>
<evidence type="ECO:0000259" key="8">
    <source>
        <dbReference type="PROSITE" id="PS50977"/>
    </source>
</evidence>
<dbReference type="InterPro" id="IPR050109">
    <property type="entry name" value="HTH-type_TetR-like_transc_reg"/>
</dbReference>
<comment type="function">
    <text evidence="6">Required for nucleoid occlusion (NO) phenomenon, which prevents Z-ring formation and cell division over the nucleoid. Acts as a DNA-associated cell division inhibitor that binds simultaneously chromosomal DNA and FtsZ, and disrupts the assembly of FtsZ polymers. SlmA-DNA-binding sequences (SBS) are dispersed on non-Ter regions of the chromosome, preventing FtsZ polymerization at these regions.</text>
</comment>
<dbReference type="Pfam" id="PF00440">
    <property type="entry name" value="TetR_N"/>
    <property type="match status" value="1"/>
</dbReference>
<accession>A0AB38YFY8</accession>
<dbReference type="GO" id="GO:0051301">
    <property type="term" value="P:cell division"/>
    <property type="evidence" value="ECO:0007669"/>
    <property type="project" value="UniProtKB-KW"/>
</dbReference>
<dbReference type="InterPro" id="IPR001647">
    <property type="entry name" value="HTH_TetR"/>
</dbReference>
<evidence type="ECO:0000313" key="9">
    <source>
        <dbReference type="EMBL" id="WLD58324.1"/>
    </source>
</evidence>
<evidence type="ECO:0000256" key="1">
    <source>
        <dbReference type="ARBA" id="ARBA00022490"/>
    </source>
</evidence>
<dbReference type="HAMAP" id="MF_01839">
    <property type="entry name" value="NO_factor_SlmA"/>
    <property type="match status" value="1"/>
</dbReference>
<dbReference type="AlphaFoldDB" id="A0AB38YFY8"/>
<organism evidence="9">
    <name type="scientific">Salinispirillum sp. LH 10-3-1</name>
    <dbReference type="NCBI Taxonomy" id="2952525"/>
    <lineage>
        <taxon>Bacteria</taxon>
        <taxon>Pseudomonadati</taxon>
        <taxon>Pseudomonadota</taxon>
        <taxon>Gammaproteobacteria</taxon>
        <taxon>Oceanospirillales</taxon>
        <taxon>Saccharospirillaceae</taxon>
        <taxon>Salinispirillum</taxon>
    </lineage>
</organism>
<evidence type="ECO:0000256" key="4">
    <source>
        <dbReference type="ARBA" id="ARBA00023125"/>
    </source>
</evidence>
<dbReference type="SUPFAM" id="SSF46689">
    <property type="entry name" value="Homeodomain-like"/>
    <property type="match status" value="1"/>
</dbReference>
<comment type="similarity">
    <text evidence="6">Belongs to the nucleoid occlusion factor SlmA family.</text>
</comment>
<reference evidence="9" key="1">
    <citation type="submission" date="2022-07" db="EMBL/GenBank/DDBJ databases">
        <title>Complete genome sequence of Salinispirillum sp. LH10-3-1 capable of multiple carbohydrate inversion isolated from a soda lake.</title>
        <authorList>
            <person name="Liu J."/>
            <person name="Zhai Y."/>
            <person name="Zhang H."/>
            <person name="Yang H."/>
            <person name="Qu J."/>
            <person name="Li J."/>
        </authorList>
    </citation>
    <scope>NUCLEOTIDE SEQUENCE</scope>
    <source>
        <strain evidence="9">LH 10-3-1</strain>
    </source>
</reference>
<dbReference type="PANTHER" id="PTHR30055:SF183">
    <property type="entry name" value="NUCLEOID OCCLUSION FACTOR SLMA"/>
    <property type="match status" value="1"/>
</dbReference>
<dbReference type="SUPFAM" id="SSF48498">
    <property type="entry name" value="Tetracyclin repressor-like, C-terminal domain"/>
    <property type="match status" value="1"/>
</dbReference>
<dbReference type="RefSeq" id="WP_304995610.1">
    <property type="nucleotide sequence ID" value="NZ_CP101717.1"/>
</dbReference>